<dbReference type="Pfam" id="PF00027">
    <property type="entry name" value="cNMP_binding"/>
    <property type="match status" value="1"/>
</dbReference>
<sequence>MRAILAHCGSFPLQNLPAGTVLLEEGKITGRVYVLTEGQIEILRNDAQVTVLDEPGSLIGEMSVLLGAPHTATARALGDVKVHAIPDARAFFSAKPEMAWLVARLLANRLNAATTYLVDLKRQFAGSGDHLEMVGEVLETLMHQQDKDFRPGSDRDPGCP</sequence>
<accession>A0A1I4B1M5</accession>
<dbReference type="InterPro" id="IPR014710">
    <property type="entry name" value="RmlC-like_jellyroll"/>
</dbReference>
<dbReference type="SUPFAM" id="SSF51206">
    <property type="entry name" value="cAMP-binding domain-like"/>
    <property type="match status" value="1"/>
</dbReference>
<dbReference type="STRING" id="1612308.SAMN05444581_11261"/>
<gene>
    <name evidence="2" type="ORF">SAMN05444581_11261</name>
</gene>
<dbReference type="CDD" id="cd00038">
    <property type="entry name" value="CAP_ED"/>
    <property type="match status" value="1"/>
</dbReference>
<protein>
    <submittedName>
        <fullName evidence="2">Cyclic nucleotide-binding domain-containing protein</fullName>
    </submittedName>
</protein>
<evidence type="ECO:0000259" key="1">
    <source>
        <dbReference type="PROSITE" id="PS50042"/>
    </source>
</evidence>
<evidence type="ECO:0000313" key="3">
    <source>
        <dbReference type="Proteomes" id="UP000198755"/>
    </source>
</evidence>
<keyword evidence="3" id="KW-1185">Reference proteome</keyword>
<dbReference type="RefSeq" id="WP_091684474.1">
    <property type="nucleotide sequence ID" value="NZ_FOSN01000012.1"/>
</dbReference>
<organism evidence="2 3">
    <name type="scientific">Methylocapsa palsarum</name>
    <dbReference type="NCBI Taxonomy" id="1612308"/>
    <lineage>
        <taxon>Bacteria</taxon>
        <taxon>Pseudomonadati</taxon>
        <taxon>Pseudomonadota</taxon>
        <taxon>Alphaproteobacteria</taxon>
        <taxon>Hyphomicrobiales</taxon>
        <taxon>Beijerinckiaceae</taxon>
        <taxon>Methylocapsa</taxon>
    </lineage>
</organism>
<dbReference type="Proteomes" id="UP000198755">
    <property type="component" value="Unassembled WGS sequence"/>
</dbReference>
<reference evidence="2 3" key="1">
    <citation type="submission" date="2016-10" db="EMBL/GenBank/DDBJ databases">
        <authorList>
            <person name="de Groot N.N."/>
        </authorList>
    </citation>
    <scope>NUCLEOTIDE SEQUENCE [LARGE SCALE GENOMIC DNA]</scope>
    <source>
        <strain evidence="2 3">NE2</strain>
    </source>
</reference>
<name>A0A1I4B1M5_9HYPH</name>
<dbReference type="AlphaFoldDB" id="A0A1I4B1M5"/>
<dbReference type="EMBL" id="FOSN01000012">
    <property type="protein sequence ID" value="SFK62057.1"/>
    <property type="molecule type" value="Genomic_DNA"/>
</dbReference>
<dbReference type="OrthoDB" id="192231at2"/>
<evidence type="ECO:0000313" key="2">
    <source>
        <dbReference type="EMBL" id="SFK62057.1"/>
    </source>
</evidence>
<dbReference type="InterPro" id="IPR000595">
    <property type="entry name" value="cNMP-bd_dom"/>
</dbReference>
<dbReference type="PROSITE" id="PS50042">
    <property type="entry name" value="CNMP_BINDING_3"/>
    <property type="match status" value="1"/>
</dbReference>
<dbReference type="InterPro" id="IPR018490">
    <property type="entry name" value="cNMP-bd_dom_sf"/>
</dbReference>
<dbReference type="Gene3D" id="2.60.120.10">
    <property type="entry name" value="Jelly Rolls"/>
    <property type="match status" value="1"/>
</dbReference>
<feature type="domain" description="Cyclic nucleotide-binding" evidence="1">
    <location>
        <begin position="16"/>
        <end position="85"/>
    </location>
</feature>
<proteinExistence type="predicted"/>